<dbReference type="Proteomes" id="UP001317322">
    <property type="component" value="Chromosome"/>
</dbReference>
<feature type="compositionally biased region" description="Low complexity" evidence="4">
    <location>
        <begin position="58"/>
        <end position="69"/>
    </location>
</feature>
<dbReference type="SUPFAM" id="SSF49452">
    <property type="entry name" value="Starch-binding domain-like"/>
    <property type="match status" value="2"/>
</dbReference>
<dbReference type="SUPFAM" id="SSF117074">
    <property type="entry name" value="Hypothetical protein PA1324"/>
    <property type="match status" value="1"/>
</dbReference>
<evidence type="ECO:0000256" key="3">
    <source>
        <dbReference type="ARBA" id="ARBA00030238"/>
    </source>
</evidence>
<comment type="catalytic activity">
    <reaction evidence="1">
        <text>Endohydrolysis of (1-&gt;4)-alpha-D-glucosidic linkages in polysaccharides containing three or more (1-&gt;4)-alpha-linked D-glucose units.</text>
        <dbReference type="EC" id="3.2.1.1"/>
    </reaction>
</comment>
<name>A0ABY5K7W6_9CELL</name>
<dbReference type="InterPro" id="IPR008969">
    <property type="entry name" value="CarboxyPept-like_regulatory"/>
</dbReference>
<keyword evidence="7" id="KW-1185">Reference proteome</keyword>
<dbReference type="EC" id="3.2.1.1" evidence="2"/>
<feature type="region of interest" description="Disordered" evidence="4">
    <location>
        <begin position="31"/>
        <end position="69"/>
    </location>
</feature>
<feature type="signal peptide" evidence="5">
    <location>
        <begin position="1"/>
        <end position="22"/>
    </location>
</feature>
<evidence type="ECO:0000256" key="5">
    <source>
        <dbReference type="SAM" id="SignalP"/>
    </source>
</evidence>
<dbReference type="InterPro" id="IPR013784">
    <property type="entry name" value="Carb-bd-like_fold"/>
</dbReference>
<evidence type="ECO:0000313" key="6">
    <source>
        <dbReference type="EMBL" id="UUI65501.1"/>
    </source>
</evidence>
<evidence type="ECO:0000256" key="1">
    <source>
        <dbReference type="ARBA" id="ARBA00000548"/>
    </source>
</evidence>
<dbReference type="Pfam" id="PF13620">
    <property type="entry name" value="CarboxypepD_reg"/>
    <property type="match status" value="2"/>
</dbReference>
<dbReference type="Gene3D" id="2.60.40.10">
    <property type="entry name" value="Immunoglobulins"/>
    <property type="match status" value="1"/>
</dbReference>
<dbReference type="Gene3D" id="2.60.40.1120">
    <property type="entry name" value="Carboxypeptidase-like, regulatory domain"/>
    <property type="match status" value="1"/>
</dbReference>
<feature type="chain" id="PRO_5045661388" description="alpha-amylase" evidence="5">
    <location>
        <begin position="23"/>
        <end position="476"/>
    </location>
</feature>
<feature type="compositionally biased region" description="Low complexity" evidence="4">
    <location>
        <begin position="31"/>
        <end position="44"/>
    </location>
</feature>
<dbReference type="RefSeq" id="WP_227564787.1">
    <property type="nucleotide sequence ID" value="NZ_CP101989.1"/>
</dbReference>
<evidence type="ECO:0000313" key="7">
    <source>
        <dbReference type="Proteomes" id="UP001317322"/>
    </source>
</evidence>
<dbReference type="EMBL" id="CP101989">
    <property type="protein sequence ID" value="UUI65501.1"/>
    <property type="molecule type" value="Genomic_DNA"/>
</dbReference>
<accession>A0ABY5K7W6</accession>
<sequence>MRSSHRPTLAALLSLVASTLVAVVVATAPAAGVAPSPSPSSSWPAPEPCPTRSAVPAPETTSPVPMPMSSPQACIPLGTSTLGGHVTDEDGAPVEGAWVTVWSTTAGQESVRTDAQGWWAVGSLPGGSYRVSFTGWQQGFVDEWWDDAPDSSTAAVVTLAEGASVRDLQTRLARTATLGGRVVAPDGTVPTGTVVMVDGTAGGTYGGSPVGADGTYQVDGLDPGSYVIRVVPGAGSVWGPTFYPAARGLATATPVTVSAGQRLDGLDVTLQTSLGITGTVTLPAGTDPSQVRVVAEPLNDPRLWVRAADVAADGTYRLADMFPGSYTVHVEAAGGTPPIATRYYPDSATADGALPVVVVDGADTTGIDITAQAASRVTGVLTGAAGPLPGVEVVLEAVRGDSEYRPTWTDAQGAFSFAGLSAGEYRVRFTVDTAGSVRTLYFRAPSGTVPQVRAASTVKVGSGATVEIRARVKGGR</sequence>
<gene>
    <name evidence="6" type="ORF">NP075_01800</name>
</gene>
<dbReference type="SUPFAM" id="SSF49464">
    <property type="entry name" value="Carboxypeptidase regulatory domain-like"/>
    <property type="match status" value="1"/>
</dbReference>
<keyword evidence="5" id="KW-0732">Signal</keyword>
<organism evidence="6 7">
    <name type="scientific">Cellulomonas wangsupingiae</name>
    <dbReference type="NCBI Taxonomy" id="2968085"/>
    <lineage>
        <taxon>Bacteria</taxon>
        <taxon>Bacillati</taxon>
        <taxon>Actinomycetota</taxon>
        <taxon>Actinomycetes</taxon>
        <taxon>Micrococcales</taxon>
        <taxon>Cellulomonadaceae</taxon>
        <taxon>Cellulomonas</taxon>
    </lineage>
</organism>
<evidence type="ECO:0000256" key="2">
    <source>
        <dbReference type="ARBA" id="ARBA00012595"/>
    </source>
</evidence>
<dbReference type="InterPro" id="IPR013783">
    <property type="entry name" value="Ig-like_fold"/>
</dbReference>
<proteinExistence type="predicted"/>
<reference evidence="6 7" key="1">
    <citation type="submission" date="2022-07" db="EMBL/GenBank/DDBJ databases">
        <title>Novel species in genus cellulomonas.</title>
        <authorList>
            <person name="Ye L."/>
        </authorList>
    </citation>
    <scope>NUCLEOTIDE SEQUENCE [LARGE SCALE GENOMIC DNA]</scope>
    <source>
        <strain evidence="7">zg-Y908</strain>
    </source>
</reference>
<protein>
    <recommendedName>
        <fullName evidence="2">alpha-amylase</fullName>
        <ecNumber evidence="2">3.2.1.1</ecNumber>
    </recommendedName>
    <alternativeName>
        <fullName evidence="3">1,4-alpha-D-glucan glucanohydrolase</fullName>
    </alternativeName>
</protein>
<evidence type="ECO:0000256" key="4">
    <source>
        <dbReference type="SAM" id="MobiDB-lite"/>
    </source>
</evidence>